<reference evidence="9 10" key="1">
    <citation type="submission" date="2014-03" db="EMBL/GenBank/DDBJ databases">
        <title>Genome sequence of Clostridium litorale W6, DSM 5388.</title>
        <authorList>
            <person name="Poehlein A."/>
            <person name="Jagirdar A."/>
            <person name="Khonsari B."/>
            <person name="Chibani C.M."/>
            <person name="Gutierrez Gutierrez D.A."/>
            <person name="Davydova E."/>
            <person name="Alghaithi H.S."/>
            <person name="Nair K.P."/>
            <person name="Dhamotharan K."/>
            <person name="Chandran L."/>
            <person name="G W."/>
            <person name="Daniel R."/>
        </authorList>
    </citation>
    <scope>NUCLEOTIDE SEQUENCE [LARGE SCALE GENOMIC DNA]</scope>
    <source>
        <strain evidence="9 10">W6</strain>
    </source>
</reference>
<dbReference type="InterPro" id="IPR037185">
    <property type="entry name" value="EmrE-like"/>
</dbReference>
<dbReference type="STRING" id="1121324.CLIT_17c00160"/>
<dbReference type="RefSeq" id="WP_038266796.1">
    <property type="nucleotide sequence ID" value="NZ_FSRH01000021.1"/>
</dbReference>
<keyword evidence="10" id="KW-1185">Reference proteome</keyword>
<comment type="similarity">
    <text evidence="2">Belongs to the EamA transporter family.</text>
</comment>
<feature type="transmembrane region" description="Helical" evidence="6">
    <location>
        <begin position="38"/>
        <end position="54"/>
    </location>
</feature>
<evidence type="ECO:0000256" key="7">
    <source>
        <dbReference type="SAM" id="SignalP"/>
    </source>
</evidence>
<feature type="transmembrane region" description="Helical" evidence="6">
    <location>
        <begin position="66"/>
        <end position="86"/>
    </location>
</feature>
<name>A0A069RCJ4_PEPLI</name>
<feature type="signal peptide" evidence="7">
    <location>
        <begin position="1"/>
        <end position="19"/>
    </location>
</feature>
<evidence type="ECO:0000256" key="1">
    <source>
        <dbReference type="ARBA" id="ARBA00004141"/>
    </source>
</evidence>
<dbReference type="SUPFAM" id="SSF103481">
    <property type="entry name" value="Multidrug resistance efflux transporter EmrE"/>
    <property type="match status" value="2"/>
</dbReference>
<dbReference type="GO" id="GO:0016020">
    <property type="term" value="C:membrane"/>
    <property type="evidence" value="ECO:0007669"/>
    <property type="project" value="UniProtKB-SubCell"/>
</dbReference>
<sequence>MNKQTKAILLMLFSSLCFSAMGVFVKLSGNIPTIEKTFFRNLVSCFIAGGIILYKKKPFFGSKENMPFLIARSTLGVLGVICYFYSIENLVLSDSAMLNKLSPFFVSIFAYVILKEKFTKIQAPALFCAFAGAIMIIKPQFNISVFPALVGLSGAVFAGGAYIAVKFLGSREEFYTIVFFFSFFSTMVLLPFTAMNFTIPSPAQLLYLAGIGVFAALAQFSMTIAYKLAPAGEISILSYTNVIFSAMLGYVIWNETADIISIMGYALVILSATAIYFYNRRASVQKAAA</sequence>
<evidence type="ECO:0000256" key="2">
    <source>
        <dbReference type="ARBA" id="ARBA00007362"/>
    </source>
</evidence>
<accession>A0A069RCJ4</accession>
<feature type="transmembrane region" description="Helical" evidence="6">
    <location>
        <begin position="177"/>
        <end position="199"/>
    </location>
</feature>
<organism evidence="9 10">
    <name type="scientific">Peptoclostridium litorale DSM 5388</name>
    <dbReference type="NCBI Taxonomy" id="1121324"/>
    <lineage>
        <taxon>Bacteria</taxon>
        <taxon>Bacillati</taxon>
        <taxon>Bacillota</taxon>
        <taxon>Clostridia</taxon>
        <taxon>Peptostreptococcales</taxon>
        <taxon>Peptoclostridiaceae</taxon>
        <taxon>Peptoclostridium</taxon>
    </lineage>
</organism>
<keyword evidence="5 6" id="KW-0472">Membrane</keyword>
<feature type="domain" description="EamA" evidence="8">
    <location>
        <begin position="6"/>
        <end position="137"/>
    </location>
</feature>
<dbReference type="OrthoDB" id="5148831at2"/>
<keyword evidence="4 6" id="KW-1133">Transmembrane helix</keyword>
<dbReference type="PANTHER" id="PTHR22911:SF6">
    <property type="entry name" value="SOLUTE CARRIER FAMILY 35 MEMBER G1"/>
    <property type="match status" value="1"/>
</dbReference>
<dbReference type="EMBL" id="JJMM01000017">
    <property type="protein sequence ID" value="KDR94488.1"/>
    <property type="molecule type" value="Genomic_DNA"/>
</dbReference>
<comment type="caution">
    <text evidence="9">The sequence shown here is derived from an EMBL/GenBank/DDBJ whole genome shotgun (WGS) entry which is preliminary data.</text>
</comment>
<feature type="transmembrane region" description="Helical" evidence="6">
    <location>
        <begin position="121"/>
        <end position="137"/>
    </location>
</feature>
<dbReference type="Proteomes" id="UP000027946">
    <property type="component" value="Unassembled WGS sequence"/>
</dbReference>
<dbReference type="PANTHER" id="PTHR22911">
    <property type="entry name" value="ACYL-MALONYL CONDENSING ENZYME-RELATED"/>
    <property type="match status" value="1"/>
</dbReference>
<feature type="chain" id="PRO_5039668581" evidence="7">
    <location>
        <begin position="20"/>
        <end position="289"/>
    </location>
</feature>
<evidence type="ECO:0000256" key="3">
    <source>
        <dbReference type="ARBA" id="ARBA00022692"/>
    </source>
</evidence>
<protein>
    <submittedName>
        <fullName evidence="9">Transporter</fullName>
    </submittedName>
</protein>
<comment type="subcellular location">
    <subcellularLocation>
        <location evidence="1">Membrane</location>
        <topology evidence="1">Multi-pass membrane protein</topology>
    </subcellularLocation>
</comment>
<feature type="transmembrane region" description="Helical" evidence="6">
    <location>
        <begin position="259"/>
        <end position="278"/>
    </location>
</feature>
<feature type="transmembrane region" description="Helical" evidence="6">
    <location>
        <begin position="236"/>
        <end position="253"/>
    </location>
</feature>
<keyword evidence="7" id="KW-0732">Signal</keyword>
<dbReference type="Pfam" id="PF00892">
    <property type="entry name" value="EamA"/>
    <property type="match status" value="2"/>
</dbReference>
<proteinExistence type="inferred from homology"/>
<feature type="transmembrane region" description="Helical" evidence="6">
    <location>
        <begin position="205"/>
        <end position="229"/>
    </location>
</feature>
<evidence type="ECO:0000259" key="8">
    <source>
        <dbReference type="Pfam" id="PF00892"/>
    </source>
</evidence>
<evidence type="ECO:0000256" key="4">
    <source>
        <dbReference type="ARBA" id="ARBA00022989"/>
    </source>
</evidence>
<dbReference type="InterPro" id="IPR000620">
    <property type="entry name" value="EamA_dom"/>
</dbReference>
<dbReference type="AlphaFoldDB" id="A0A069RCJ4"/>
<keyword evidence="3 6" id="KW-0812">Transmembrane</keyword>
<feature type="transmembrane region" description="Helical" evidence="6">
    <location>
        <begin position="98"/>
        <end position="114"/>
    </location>
</feature>
<evidence type="ECO:0000256" key="5">
    <source>
        <dbReference type="ARBA" id="ARBA00023136"/>
    </source>
</evidence>
<feature type="transmembrane region" description="Helical" evidence="6">
    <location>
        <begin position="143"/>
        <end position="165"/>
    </location>
</feature>
<evidence type="ECO:0000256" key="6">
    <source>
        <dbReference type="SAM" id="Phobius"/>
    </source>
</evidence>
<gene>
    <name evidence="9" type="ORF">CLIT_17c00160</name>
</gene>
<evidence type="ECO:0000313" key="9">
    <source>
        <dbReference type="EMBL" id="KDR94488.1"/>
    </source>
</evidence>
<feature type="domain" description="EamA" evidence="8">
    <location>
        <begin position="148"/>
        <end position="276"/>
    </location>
</feature>
<evidence type="ECO:0000313" key="10">
    <source>
        <dbReference type="Proteomes" id="UP000027946"/>
    </source>
</evidence>
<dbReference type="eggNOG" id="COG0697">
    <property type="taxonomic scope" value="Bacteria"/>
</dbReference>